<evidence type="ECO:0000313" key="2">
    <source>
        <dbReference type="EMBL" id="AAT27794.1"/>
    </source>
</evidence>
<evidence type="ECO:0000259" key="1">
    <source>
        <dbReference type="Pfam" id="PF09588"/>
    </source>
</evidence>
<dbReference type="eggNOG" id="COG5377">
    <property type="taxonomic scope" value="Bacteria"/>
</dbReference>
<dbReference type="AlphaFoldDB" id="Q6KHY2"/>
<keyword evidence="3" id="KW-1185">Reference proteome</keyword>
<dbReference type="Pfam" id="PF09588">
    <property type="entry name" value="YqaJ"/>
    <property type="match status" value="1"/>
</dbReference>
<dbReference type="InterPro" id="IPR011335">
    <property type="entry name" value="Restrct_endonuc-II-like"/>
</dbReference>
<dbReference type="HOGENOM" id="CLU_088212_0_0_14"/>
<dbReference type="InterPro" id="IPR019080">
    <property type="entry name" value="YqaJ_viral_recombinase"/>
</dbReference>
<organism evidence="2 3">
    <name type="scientific">Mycoplasma mobile (strain ATCC 43663 / 163K / NCTC 11711)</name>
    <name type="common">Mesomycoplasma mobile</name>
    <dbReference type="NCBI Taxonomy" id="267748"/>
    <lineage>
        <taxon>Bacteria</taxon>
        <taxon>Bacillati</taxon>
        <taxon>Mycoplasmatota</taxon>
        <taxon>Mycoplasmoidales</taxon>
        <taxon>Metamycoplasmataceae</taxon>
        <taxon>Mesomycoplasma</taxon>
    </lineage>
</organism>
<dbReference type="RefSeq" id="WP_011264828.1">
    <property type="nucleotide sequence ID" value="NC_006908.1"/>
</dbReference>
<proteinExistence type="predicted"/>
<feature type="domain" description="YqaJ viral recombinase" evidence="1">
    <location>
        <begin position="46"/>
        <end position="172"/>
    </location>
</feature>
<protein>
    <submittedName>
        <fullName evidence="2">Expressed protein</fullName>
    </submittedName>
</protein>
<evidence type="ECO:0000313" key="3">
    <source>
        <dbReference type="Proteomes" id="UP000009072"/>
    </source>
</evidence>
<dbReference type="STRING" id="267748.MMOB3080"/>
<gene>
    <name evidence="2" type="ordered locus">MMOB3080</name>
</gene>
<sequence length="281" mass="33202">MDKLKKRHFYNGIDYVLDGESKKLILLKEFHEKLLNKTLWGSFGFKKIGGSNIGDVLLKNEKFHSEFSAFAKISYLNLPILDPKYVNAGIMIEPKVIEAIEQISNYKVQTFDPKKYNYDYFSDKDEIVGGIPDGYVEEKKIILEIKTTKESNFENWEKYGVPNSYLKQSQLYSFLMGVEEFAIVATFLKNEDYENPENYPIKKRKIKSYKYKINKEQVLDDLEKVKNWYHKHTKTGVSPEYNVIEDKDLLDYLKCQNEEEWLNLLKKWDSEGKVKVEYGNW</sequence>
<dbReference type="Proteomes" id="UP000009072">
    <property type="component" value="Chromosome"/>
</dbReference>
<dbReference type="OrthoDB" id="403948at2"/>
<reference evidence="2 3" key="1">
    <citation type="journal article" date="2004" name="Genome Res.">
        <title>The complete genome and proteome of Mycoplasma mobile.</title>
        <authorList>
            <person name="Jaffe J.D."/>
            <person name="Stange-Thomann N."/>
            <person name="Smith C."/>
            <person name="DeCaprio D."/>
            <person name="Fisher S."/>
            <person name="Butler J."/>
            <person name="Calvo S."/>
            <person name="Elkins T."/>
            <person name="FitzGerald M.G."/>
            <person name="Hafez N."/>
            <person name="Kodira C.D."/>
            <person name="Major J."/>
            <person name="Wang S."/>
            <person name="Wilkinson J."/>
            <person name="Nicol R."/>
            <person name="Nusbaum C."/>
            <person name="Birren B."/>
            <person name="Berg H.C."/>
            <person name="Church G.M."/>
        </authorList>
    </citation>
    <scope>NUCLEOTIDE SEQUENCE [LARGE SCALE GENOMIC DNA]</scope>
    <source>
        <strain evidence="3">ATCC 43663 / 163K / NCTC 11711</strain>
    </source>
</reference>
<accession>Q6KHY2</accession>
<dbReference type="Gene3D" id="3.90.320.10">
    <property type="match status" value="1"/>
</dbReference>
<dbReference type="EMBL" id="AE017308">
    <property type="protein sequence ID" value="AAT27794.1"/>
    <property type="molecule type" value="Genomic_DNA"/>
</dbReference>
<dbReference type="KEGG" id="mmo:MMOB3080"/>
<name>Q6KHY2_MYCM1</name>
<dbReference type="SUPFAM" id="SSF52980">
    <property type="entry name" value="Restriction endonuclease-like"/>
    <property type="match status" value="1"/>
</dbReference>
<dbReference type="NCBIfam" id="NF045870">
    <property type="entry name" value="MAGa7180_fam_nucl"/>
    <property type="match status" value="1"/>
</dbReference>
<dbReference type="InterPro" id="IPR011604">
    <property type="entry name" value="PDDEXK-like_dom_sf"/>
</dbReference>